<proteinExistence type="inferred from homology"/>
<dbReference type="Proteomes" id="UP001143372">
    <property type="component" value="Unassembled WGS sequence"/>
</dbReference>
<evidence type="ECO:0000313" key="8">
    <source>
        <dbReference type="EMBL" id="GLK68414.1"/>
    </source>
</evidence>
<dbReference type="Pfam" id="PF00908">
    <property type="entry name" value="dTDP_sugar_isom"/>
    <property type="match status" value="1"/>
</dbReference>
<feature type="active site" description="Proton acceptor" evidence="5">
    <location>
        <position position="62"/>
    </location>
</feature>
<dbReference type="AlphaFoldDB" id="A0A9W6J341"/>
<dbReference type="CDD" id="cd00438">
    <property type="entry name" value="cupin_RmlC"/>
    <property type="match status" value="1"/>
</dbReference>
<reference evidence="8" key="2">
    <citation type="submission" date="2023-01" db="EMBL/GenBank/DDBJ databases">
        <authorList>
            <person name="Sun Q."/>
            <person name="Evtushenko L."/>
        </authorList>
    </citation>
    <scope>NUCLEOTIDE SEQUENCE</scope>
    <source>
        <strain evidence="8">VKM B-2347</strain>
    </source>
</reference>
<keyword evidence="7" id="KW-0413">Isomerase</keyword>
<feature type="site" description="Participates in a stacking interaction with the thymidine ring of dTDP-4-oxo-6-deoxyglucose" evidence="6">
    <location>
        <position position="138"/>
    </location>
</feature>
<gene>
    <name evidence="8" type="ORF">GCM10008179_20520</name>
</gene>
<dbReference type="InterPro" id="IPR014710">
    <property type="entry name" value="RmlC-like_jellyroll"/>
</dbReference>
<evidence type="ECO:0000256" key="1">
    <source>
        <dbReference type="ARBA" id="ARBA00001298"/>
    </source>
</evidence>
<evidence type="ECO:0000256" key="2">
    <source>
        <dbReference type="ARBA" id="ARBA00001997"/>
    </source>
</evidence>
<dbReference type="GO" id="GO:0000271">
    <property type="term" value="P:polysaccharide biosynthetic process"/>
    <property type="evidence" value="ECO:0007669"/>
    <property type="project" value="TreeGrafter"/>
</dbReference>
<organism evidence="8 9">
    <name type="scientific">Hansschlegelia plantiphila</name>
    <dbReference type="NCBI Taxonomy" id="374655"/>
    <lineage>
        <taxon>Bacteria</taxon>
        <taxon>Pseudomonadati</taxon>
        <taxon>Pseudomonadota</taxon>
        <taxon>Alphaproteobacteria</taxon>
        <taxon>Hyphomicrobiales</taxon>
        <taxon>Methylopilaceae</taxon>
        <taxon>Hansschlegelia</taxon>
    </lineage>
</organism>
<evidence type="ECO:0000313" key="9">
    <source>
        <dbReference type="Proteomes" id="UP001143372"/>
    </source>
</evidence>
<dbReference type="RefSeq" id="WP_271168655.1">
    <property type="nucleotide sequence ID" value="NZ_BSFI01000008.1"/>
</dbReference>
<comment type="caution">
    <text evidence="8">The sequence shown here is derived from an EMBL/GenBank/DDBJ whole genome shotgun (WGS) entry which is preliminary data.</text>
</comment>
<comment type="function">
    <text evidence="2 7">Catalyzes the epimerization of the C3' and C5'positions of dTDP-6-deoxy-D-xylo-4-hexulose, forming dTDP-6-deoxy-L-lyxo-4-hexulose.</text>
</comment>
<protein>
    <recommendedName>
        <fullName evidence="4 7">dTDP-4-dehydrorhamnose 3,5-epimerase</fullName>
        <ecNumber evidence="3 7">5.1.3.13</ecNumber>
    </recommendedName>
    <alternativeName>
        <fullName evidence="7">Thymidine diphospho-4-keto-rhamnose 3,5-epimerase</fullName>
    </alternativeName>
</protein>
<dbReference type="NCBIfam" id="TIGR01221">
    <property type="entry name" value="rmlC"/>
    <property type="match status" value="1"/>
</dbReference>
<comment type="pathway">
    <text evidence="7">Carbohydrate biosynthesis; dTDP-L-rhamnose biosynthesis.</text>
</comment>
<dbReference type="PANTHER" id="PTHR21047:SF2">
    <property type="entry name" value="THYMIDINE DIPHOSPHO-4-KETO-RHAMNOSE 3,5-EPIMERASE"/>
    <property type="match status" value="1"/>
</dbReference>
<evidence type="ECO:0000256" key="7">
    <source>
        <dbReference type="RuleBase" id="RU364069"/>
    </source>
</evidence>
<dbReference type="GO" id="GO:0008830">
    <property type="term" value="F:dTDP-4-dehydrorhamnose 3,5-epimerase activity"/>
    <property type="evidence" value="ECO:0007669"/>
    <property type="project" value="UniProtKB-UniRule"/>
</dbReference>
<dbReference type="EMBL" id="BSFI01000008">
    <property type="protein sequence ID" value="GLK68414.1"/>
    <property type="molecule type" value="Genomic_DNA"/>
</dbReference>
<dbReference type="InterPro" id="IPR011051">
    <property type="entry name" value="RmlC_Cupin_sf"/>
</dbReference>
<reference evidence="8" key="1">
    <citation type="journal article" date="2014" name="Int. J. Syst. Evol. Microbiol.">
        <title>Complete genome sequence of Corynebacterium casei LMG S-19264T (=DSM 44701T), isolated from a smear-ripened cheese.</title>
        <authorList>
            <consortium name="US DOE Joint Genome Institute (JGI-PGF)"/>
            <person name="Walter F."/>
            <person name="Albersmeier A."/>
            <person name="Kalinowski J."/>
            <person name="Ruckert C."/>
        </authorList>
    </citation>
    <scope>NUCLEOTIDE SEQUENCE</scope>
    <source>
        <strain evidence="8">VKM B-2347</strain>
    </source>
</reference>
<keyword evidence="9" id="KW-1185">Reference proteome</keyword>
<comment type="catalytic activity">
    <reaction evidence="1 7">
        <text>dTDP-4-dehydro-6-deoxy-alpha-D-glucose = dTDP-4-dehydro-beta-L-rhamnose</text>
        <dbReference type="Rhea" id="RHEA:16969"/>
        <dbReference type="ChEBI" id="CHEBI:57649"/>
        <dbReference type="ChEBI" id="CHEBI:62830"/>
        <dbReference type="EC" id="5.1.3.13"/>
    </reaction>
</comment>
<dbReference type="GO" id="GO:0019305">
    <property type="term" value="P:dTDP-rhamnose biosynthetic process"/>
    <property type="evidence" value="ECO:0007669"/>
    <property type="project" value="UniProtKB-UniRule"/>
</dbReference>
<comment type="similarity">
    <text evidence="7">Belongs to the dTDP-4-dehydrorhamnose 3,5-epimerase family.</text>
</comment>
<feature type="active site" description="Proton donor" evidence="5">
    <location>
        <position position="132"/>
    </location>
</feature>
<evidence type="ECO:0000256" key="4">
    <source>
        <dbReference type="ARBA" id="ARBA00019595"/>
    </source>
</evidence>
<comment type="subunit">
    <text evidence="7">Homodimer.</text>
</comment>
<dbReference type="Gene3D" id="2.60.120.10">
    <property type="entry name" value="Jelly Rolls"/>
    <property type="match status" value="1"/>
</dbReference>
<evidence type="ECO:0000256" key="3">
    <source>
        <dbReference type="ARBA" id="ARBA00012098"/>
    </source>
</evidence>
<dbReference type="InterPro" id="IPR000888">
    <property type="entry name" value="RmlC-like"/>
</dbReference>
<evidence type="ECO:0000256" key="5">
    <source>
        <dbReference type="PIRSR" id="PIRSR600888-1"/>
    </source>
</evidence>
<evidence type="ECO:0000256" key="6">
    <source>
        <dbReference type="PIRSR" id="PIRSR600888-3"/>
    </source>
</evidence>
<dbReference type="EC" id="5.1.3.13" evidence="3 7"/>
<dbReference type="GO" id="GO:0005829">
    <property type="term" value="C:cytosol"/>
    <property type="evidence" value="ECO:0007669"/>
    <property type="project" value="TreeGrafter"/>
</dbReference>
<dbReference type="SUPFAM" id="SSF51182">
    <property type="entry name" value="RmlC-like cupins"/>
    <property type="match status" value="1"/>
</dbReference>
<name>A0A9W6J341_9HYPH</name>
<dbReference type="PANTHER" id="PTHR21047">
    <property type="entry name" value="DTDP-6-DEOXY-D-GLUCOSE-3,5 EPIMERASE"/>
    <property type="match status" value="1"/>
</dbReference>
<sequence>MKFIRHDLDGVVEIRPTRIEDSRGAFCETFRSDLFEAEGLAAGFVQINRSLSRAVGTVRGLHFQLPPFAQAKFVSVTRGAALDVAVDVRRGSPTFGRHVAVSLSAAEGAQLYVPEGFAHGFCTLEPDTEITYALTGLYAPAHERSVFWADPALAIPWPVEPGAATLSEKDARAPLLAAAELFQARP</sequence>
<accession>A0A9W6J341</accession>